<keyword evidence="4" id="KW-0067">ATP-binding</keyword>
<accession>A0ABW4GXX3</accession>
<evidence type="ECO:0000313" key="8">
    <source>
        <dbReference type="Proteomes" id="UP001597097"/>
    </source>
</evidence>
<dbReference type="InterPro" id="IPR006500">
    <property type="entry name" value="Helicase_put_C_phage/plasmid"/>
</dbReference>
<dbReference type="Pfam" id="PF19263">
    <property type="entry name" value="DUF5906"/>
    <property type="match status" value="1"/>
</dbReference>
<keyword evidence="2" id="KW-0378">Hydrolase</keyword>
<sequence>MSAPNISGYHEPPAQGPDAQDDGGSEILAAHLPLVLEEDPAPSEPYTELGHARRLVAAYGNDLRYIPVWKKWMVWDGARWLVDTTGETQRRGKAVARGALEWAQKVDDDDGGKAIVAAAKRLESSRGVSGILTLAGTEKLIALDPSSLDADPYLLNCANGVLDLRTGELLEPDPMLHLTKVTKAAFRPDAEAPEFLKTLERILPDESVRTFVQRLLGYSLLGVVQEHVLAVFYGVGANGKGTLLGSVDYVLGDYAVTPDPELLAERSGNFHPTSSASLFGARLAVIQEFDEGRRLAEGTVKRLTGGDPIAARRMREDFWEFDPSHTFVMASNYRPVVRGSDEGIWRRLRLVPFDVVIPKEERDGELPQRLRLEADGILTWMVEGYAFWQAKGLDEPDAVKQATQKYRDDSDAVARFIAEKCVVTGRPQCNSTQLFNAFSDWCSAEGLDPGSQTAFSNTLVQRGYDKGPIGGRMTFKGIGLMADPDKHSDQRE</sequence>
<evidence type="ECO:0000256" key="5">
    <source>
        <dbReference type="SAM" id="MobiDB-lite"/>
    </source>
</evidence>
<dbReference type="SMART" id="SM00885">
    <property type="entry name" value="D5_N"/>
    <property type="match status" value="1"/>
</dbReference>
<evidence type="ECO:0000256" key="2">
    <source>
        <dbReference type="ARBA" id="ARBA00022801"/>
    </source>
</evidence>
<dbReference type="RefSeq" id="WP_219539153.1">
    <property type="nucleotide sequence ID" value="NZ_JAHKRM010000054.1"/>
</dbReference>
<dbReference type="PANTHER" id="PTHR35372:SF2">
    <property type="entry name" value="SF3 HELICASE DOMAIN-CONTAINING PROTEIN"/>
    <property type="match status" value="1"/>
</dbReference>
<comment type="caution">
    <text evidence="7">The sequence shown here is derived from an EMBL/GenBank/DDBJ whole genome shotgun (WGS) entry which is preliminary data.</text>
</comment>
<dbReference type="NCBIfam" id="TIGR01613">
    <property type="entry name" value="primase_Cterm"/>
    <property type="match status" value="1"/>
</dbReference>
<organism evidence="7 8">
    <name type="scientific">Nonomuraea guangzhouensis</name>
    <dbReference type="NCBI Taxonomy" id="1291555"/>
    <lineage>
        <taxon>Bacteria</taxon>
        <taxon>Bacillati</taxon>
        <taxon>Actinomycetota</taxon>
        <taxon>Actinomycetes</taxon>
        <taxon>Streptosporangiales</taxon>
        <taxon>Streptosporangiaceae</taxon>
        <taxon>Nonomuraea</taxon>
    </lineage>
</organism>
<evidence type="ECO:0000313" key="7">
    <source>
        <dbReference type="EMBL" id="MFD1547703.1"/>
    </source>
</evidence>
<evidence type="ECO:0000256" key="3">
    <source>
        <dbReference type="ARBA" id="ARBA00022806"/>
    </source>
</evidence>
<dbReference type="InterPro" id="IPR014818">
    <property type="entry name" value="Phage/plasmid_primase_P4_C"/>
</dbReference>
<evidence type="ECO:0000256" key="1">
    <source>
        <dbReference type="ARBA" id="ARBA00022741"/>
    </source>
</evidence>
<dbReference type="Pfam" id="PF08706">
    <property type="entry name" value="D5_N"/>
    <property type="match status" value="1"/>
</dbReference>
<name>A0ABW4GXX3_9ACTN</name>
<dbReference type="Pfam" id="PF03288">
    <property type="entry name" value="Pox_D5"/>
    <property type="match status" value="1"/>
</dbReference>
<keyword evidence="1" id="KW-0547">Nucleotide-binding</keyword>
<dbReference type="Proteomes" id="UP001597097">
    <property type="component" value="Unassembled WGS sequence"/>
</dbReference>
<evidence type="ECO:0000256" key="4">
    <source>
        <dbReference type="ARBA" id="ARBA00022840"/>
    </source>
</evidence>
<dbReference type="InterPro" id="IPR014015">
    <property type="entry name" value="Helicase_SF3_DNA-vir"/>
</dbReference>
<dbReference type="PANTHER" id="PTHR35372">
    <property type="entry name" value="ATP BINDING PROTEIN-RELATED"/>
    <property type="match status" value="1"/>
</dbReference>
<feature type="domain" description="SF3 helicase" evidence="6">
    <location>
        <begin position="207"/>
        <end position="366"/>
    </location>
</feature>
<reference evidence="8" key="1">
    <citation type="journal article" date="2019" name="Int. J. Syst. Evol. Microbiol.">
        <title>The Global Catalogue of Microorganisms (GCM) 10K type strain sequencing project: providing services to taxonomists for standard genome sequencing and annotation.</title>
        <authorList>
            <consortium name="The Broad Institute Genomics Platform"/>
            <consortium name="The Broad Institute Genome Sequencing Center for Infectious Disease"/>
            <person name="Wu L."/>
            <person name="Ma J."/>
        </authorList>
    </citation>
    <scope>NUCLEOTIDE SEQUENCE [LARGE SCALE GENOMIC DNA]</scope>
    <source>
        <strain evidence="8">CGMCC 1.15399</strain>
    </source>
</reference>
<gene>
    <name evidence="7" type="ORF">ACFSJ0_62495</name>
</gene>
<keyword evidence="8" id="KW-1185">Reference proteome</keyword>
<dbReference type="PROSITE" id="PS51206">
    <property type="entry name" value="SF3_HELICASE_1"/>
    <property type="match status" value="1"/>
</dbReference>
<dbReference type="InterPro" id="IPR045455">
    <property type="entry name" value="NrS-1_pol-like_helicase"/>
</dbReference>
<keyword evidence="3" id="KW-0347">Helicase</keyword>
<evidence type="ECO:0000259" key="6">
    <source>
        <dbReference type="PROSITE" id="PS51206"/>
    </source>
</evidence>
<dbReference type="InterPro" id="IPR051620">
    <property type="entry name" value="ORF904-like_C"/>
</dbReference>
<feature type="region of interest" description="Disordered" evidence="5">
    <location>
        <begin position="1"/>
        <end position="24"/>
    </location>
</feature>
<dbReference type="InterPro" id="IPR004968">
    <property type="entry name" value="DNA_primase/NTPase_C"/>
</dbReference>
<protein>
    <submittedName>
        <fullName evidence="7">Phage/plasmid primase, P4 family</fullName>
    </submittedName>
</protein>
<proteinExistence type="predicted"/>
<dbReference type="EMBL" id="JBHUCM010000082">
    <property type="protein sequence ID" value="MFD1547703.1"/>
    <property type="molecule type" value="Genomic_DNA"/>
</dbReference>